<proteinExistence type="predicted"/>
<accession>A0A7Y9LBW8</accession>
<organism evidence="2 3">
    <name type="scientific">Microlunatus parietis</name>
    <dbReference type="NCBI Taxonomy" id="682979"/>
    <lineage>
        <taxon>Bacteria</taxon>
        <taxon>Bacillati</taxon>
        <taxon>Actinomycetota</taxon>
        <taxon>Actinomycetes</taxon>
        <taxon>Propionibacteriales</taxon>
        <taxon>Propionibacteriaceae</taxon>
        <taxon>Microlunatus</taxon>
    </lineage>
</organism>
<dbReference type="EMBL" id="JACCBU010000001">
    <property type="protein sequence ID" value="NYE71085.1"/>
    <property type="molecule type" value="Genomic_DNA"/>
</dbReference>
<sequence length="249" mass="25589">MQLDDITRLAWEVRHYGAVGNGLVDDTAALQLAIDRSNAGGGGRVLVSAGTYRCGTVELRTNVELHLAPGSRLVADPDHSGELVVMTGQRNVAITGTGMIDAGDSARAAVVITDCDDVDLRGPTVAGSDAGIEIIGSRGITIDGSRVRAAGTGLLLRAEDQDAGNRDLIVVNSSFRSAAVGIKINGSARRCAFSSLVLGDCGIGIEFGAGPVDQLRFAELIIGADVPLLWSGDAPNRSITVAGLSIAGR</sequence>
<gene>
    <name evidence="2" type="ORF">BKA15_002414</name>
</gene>
<reference evidence="2 3" key="1">
    <citation type="submission" date="2020-07" db="EMBL/GenBank/DDBJ databases">
        <title>Sequencing the genomes of 1000 actinobacteria strains.</title>
        <authorList>
            <person name="Klenk H.-P."/>
        </authorList>
    </citation>
    <scope>NUCLEOTIDE SEQUENCE [LARGE SCALE GENOMIC DNA]</scope>
    <source>
        <strain evidence="2 3">DSM 22083</strain>
    </source>
</reference>
<evidence type="ECO:0000313" key="3">
    <source>
        <dbReference type="Proteomes" id="UP000569914"/>
    </source>
</evidence>
<comment type="caution">
    <text evidence="2">The sequence shown here is derived from an EMBL/GenBank/DDBJ whole genome shotgun (WGS) entry which is preliminary data.</text>
</comment>
<feature type="domain" description="Rhamnogalacturonase A/B/Epimerase-like pectate lyase" evidence="1">
    <location>
        <begin position="12"/>
        <end position="65"/>
    </location>
</feature>
<dbReference type="SUPFAM" id="SSF51126">
    <property type="entry name" value="Pectin lyase-like"/>
    <property type="match status" value="1"/>
</dbReference>
<dbReference type="RefSeq" id="WP_179750998.1">
    <property type="nucleotide sequence ID" value="NZ_JACCBU010000001.1"/>
</dbReference>
<dbReference type="InterPro" id="IPR024535">
    <property type="entry name" value="RHGA/B-epi-like_pectate_lyase"/>
</dbReference>
<name>A0A7Y9LBW8_9ACTN</name>
<dbReference type="AlphaFoldDB" id="A0A7Y9LBW8"/>
<keyword evidence="3" id="KW-1185">Reference proteome</keyword>
<dbReference type="InterPro" id="IPR012334">
    <property type="entry name" value="Pectin_lyas_fold"/>
</dbReference>
<evidence type="ECO:0000259" key="1">
    <source>
        <dbReference type="Pfam" id="PF12708"/>
    </source>
</evidence>
<dbReference type="Proteomes" id="UP000569914">
    <property type="component" value="Unassembled WGS sequence"/>
</dbReference>
<protein>
    <submittedName>
        <fullName evidence="2">Polygalacturonase</fullName>
    </submittedName>
</protein>
<evidence type="ECO:0000313" key="2">
    <source>
        <dbReference type="EMBL" id="NYE71085.1"/>
    </source>
</evidence>
<dbReference type="Gene3D" id="2.160.20.10">
    <property type="entry name" value="Single-stranded right-handed beta-helix, Pectin lyase-like"/>
    <property type="match status" value="1"/>
</dbReference>
<dbReference type="InterPro" id="IPR011050">
    <property type="entry name" value="Pectin_lyase_fold/virulence"/>
</dbReference>
<dbReference type="Pfam" id="PF12708">
    <property type="entry name" value="Pect-lyase_RHGA_epim"/>
    <property type="match status" value="1"/>
</dbReference>